<proteinExistence type="predicted"/>
<gene>
    <name evidence="2" type="ORF">CLV82_0079</name>
</gene>
<protein>
    <submittedName>
        <fullName evidence="2">tRNA threonylcarbamoyladenosine biosynthesis protein TsaB</fullName>
    </submittedName>
</protein>
<dbReference type="Proteomes" id="UP000295468">
    <property type="component" value="Unassembled WGS sequence"/>
</dbReference>
<dbReference type="Pfam" id="PF00814">
    <property type="entry name" value="TsaD"/>
    <property type="match status" value="1"/>
</dbReference>
<dbReference type="GO" id="GO:0005829">
    <property type="term" value="C:cytosol"/>
    <property type="evidence" value="ECO:0007669"/>
    <property type="project" value="TreeGrafter"/>
</dbReference>
<organism evidence="2 3">
    <name type="scientific">Zeaxanthinibacter enoshimensis</name>
    <dbReference type="NCBI Taxonomy" id="392009"/>
    <lineage>
        <taxon>Bacteria</taxon>
        <taxon>Pseudomonadati</taxon>
        <taxon>Bacteroidota</taxon>
        <taxon>Flavobacteriia</taxon>
        <taxon>Flavobacteriales</taxon>
        <taxon>Flavobacteriaceae</taxon>
        <taxon>Zeaxanthinibacter</taxon>
    </lineage>
</organism>
<accession>A0A4R6TPC1</accession>
<dbReference type="PANTHER" id="PTHR11735:SF11">
    <property type="entry name" value="TRNA THREONYLCARBAMOYLADENOSINE BIOSYNTHESIS PROTEIN TSAB"/>
    <property type="match status" value="1"/>
</dbReference>
<keyword evidence="3" id="KW-1185">Reference proteome</keyword>
<dbReference type="InterPro" id="IPR022496">
    <property type="entry name" value="T6A_TsaB"/>
</dbReference>
<dbReference type="AlphaFoldDB" id="A0A4R6TPC1"/>
<dbReference type="Gene3D" id="3.30.420.40">
    <property type="match status" value="2"/>
</dbReference>
<dbReference type="SUPFAM" id="SSF53067">
    <property type="entry name" value="Actin-like ATPase domain"/>
    <property type="match status" value="2"/>
</dbReference>
<sequence length="226" mass="25102">MALILNLETATTNCSVSLAEDGNLIALKEENSAGYSHAEQLHYFIEEVMGMAGKPLADLEAIAVSKGPGSYTGLRIGVSAAKGLCYALGIPLLATPTLDSLARQVSVTSGLIIPMLDARRMEVYSKVLDHNYTELRETKAEVLDENSYREYAEKGKVYLPGSGAEKCRDLFDDHNFEYREGLVPSAREMATLSYERFREGLFEDVAYFEPYYLKDFILQGKKSKTK</sequence>
<name>A0A4R6TPC1_9FLAO</name>
<dbReference type="InterPro" id="IPR043129">
    <property type="entry name" value="ATPase_NBD"/>
</dbReference>
<evidence type="ECO:0000313" key="2">
    <source>
        <dbReference type="EMBL" id="TDQ32256.1"/>
    </source>
</evidence>
<comment type="caution">
    <text evidence="2">The sequence shown here is derived from an EMBL/GenBank/DDBJ whole genome shotgun (WGS) entry which is preliminary data.</text>
</comment>
<dbReference type="CDD" id="cd24032">
    <property type="entry name" value="ASKHA_NBD_TsaB"/>
    <property type="match status" value="1"/>
</dbReference>
<dbReference type="GO" id="GO:0002949">
    <property type="term" value="P:tRNA threonylcarbamoyladenosine modification"/>
    <property type="evidence" value="ECO:0007669"/>
    <property type="project" value="InterPro"/>
</dbReference>
<dbReference type="PANTHER" id="PTHR11735">
    <property type="entry name" value="TRNA N6-ADENOSINE THREONYLCARBAMOYLTRANSFERASE"/>
    <property type="match status" value="1"/>
</dbReference>
<dbReference type="EMBL" id="SNYI01000001">
    <property type="protein sequence ID" value="TDQ32256.1"/>
    <property type="molecule type" value="Genomic_DNA"/>
</dbReference>
<dbReference type="OrthoDB" id="9784166at2"/>
<reference evidence="2 3" key="1">
    <citation type="submission" date="2019-03" db="EMBL/GenBank/DDBJ databases">
        <title>Genomic Encyclopedia of Archaeal and Bacterial Type Strains, Phase II (KMG-II): from individual species to whole genera.</title>
        <authorList>
            <person name="Goeker M."/>
        </authorList>
    </citation>
    <scope>NUCLEOTIDE SEQUENCE [LARGE SCALE GENOMIC DNA]</scope>
    <source>
        <strain evidence="2 3">DSM 18435</strain>
    </source>
</reference>
<dbReference type="NCBIfam" id="TIGR03725">
    <property type="entry name" value="T6A_YeaZ"/>
    <property type="match status" value="1"/>
</dbReference>
<dbReference type="InterPro" id="IPR000905">
    <property type="entry name" value="Gcp-like_dom"/>
</dbReference>
<evidence type="ECO:0000313" key="3">
    <source>
        <dbReference type="Proteomes" id="UP000295468"/>
    </source>
</evidence>
<feature type="domain" description="Gcp-like" evidence="1">
    <location>
        <begin position="34"/>
        <end position="145"/>
    </location>
</feature>
<evidence type="ECO:0000259" key="1">
    <source>
        <dbReference type="Pfam" id="PF00814"/>
    </source>
</evidence>
<dbReference type="RefSeq" id="WP_133642336.1">
    <property type="nucleotide sequence ID" value="NZ_SNYI01000001.1"/>
</dbReference>